<dbReference type="EMBL" id="VLLF01000004">
    <property type="protein sequence ID" value="TWI87501.1"/>
    <property type="molecule type" value="Genomic_DNA"/>
</dbReference>
<name>A0A562T1H4_9HYPH</name>
<reference evidence="1 2" key="1">
    <citation type="submission" date="2019-07" db="EMBL/GenBank/DDBJ databases">
        <title>Genomic Encyclopedia of Archaeal and Bacterial Type Strains, Phase II (KMG-II): from individual species to whole genera.</title>
        <authorList>
            <person name="Goeker M."/>
        </authorList>
    </citation>
    <scope>NUCLEOTIDE SEQUENCE [LARGE SCALE GENOMIC DNA]</scope>
    <source>
        <strain evidence="1 2">ATCC BAA-252</strain>
    </source>
</reference>
<keyword evidence="2" id="KW-1185">Reference proteome</keyword>
<dbReference type="AlphaFoldDB" id="A0A562T1H4"/>
<organism evidence="1 2">
    <name type="scientific">Roseibium hamelinense</name>
    <dbReference type="NCBI Taxonomy" id="150831"/>
    <lineage>
        <taxon>Bacteria</taxon>
        <taxon>Pseudomonadati</taxon>
        <taxon>Pseudomonadota</taxon>
        <taxon>Alphaproteobacteria</taxon>
        <taxon>Hyphomicrobiales</taxon>
        <taxon>Stappiaceae</taxon>
        <taxon>Roseibium</taxon>
    </lineage>
</organism>
<comment type="caution">
    <text evidence="1">The sequence shown here is derived from an EMBL/GenBank/DDBJ whole genome shotgun (WGS) entry which is preliminary data.</text>
</comment>
<dbReference type="Pfam" id="PF11011">
    <property type="entry name" value="DUF2849"/>
    <property type="match status" value="1"/>
</dbReference>
<evidence type="ECO:0000313" key="1">
    <source>
        <dbReference type="EMBL" id="TWI87501.1"/>
    </source>
</evidence>
<proteinExistence type="predicted"/>
<evidence type="ECO:0000313" key="2">
    <source>
        <dbReference type="Proteomes" id="UP000320593"/>
    </source>
</evidence>
<gene>
    <name evidence="1" type="ORF">JM93_02066</name>
</gene>
<dbReference type="Proteomes" id="UP000320593">
    <property type="component" value="Unassembled WGS sequence"/>
</dbReference>
<dbReference type="RefSeq" id="WP_145342891.1">
    <property type="nucleotide sequence ID" value="NZ_SMLY01000081.1"/>
</dbReference>
<sequence length="99" mass="10772">MKVITANRLLDGEVVWLGAEDLWVDALIEAKMFDGKEATTAALAVAAQAVADQKIVGPYDMDVTIDEDGIVPVRLRERIRAAGPTTHPQFRKQAASVRV</sequence>
<accession>A0A562T1H4</accession>
<dbReference type="OrthoDB" id="5738806at2"/>
<protein>
    <submittedName>
        <fullName evidence="1">Uncharacterized protein DUF2849</fullName>
    </submittedName>
</protein>
<dbReference type="InterPro" id="IPR021270">
    <property type="entry name" value="DUF2849"/>
</dbReference>